<dbReference type="InterPro" id="IPR024517">
    <property type="entry name" value="Glycogen_phosphorylase_DUF3417"/>
</dbReference>
<keyword evidence="6" id="KW-0328">Glycosyltransferase</keyword>
<proteinExistence type="inferred from homology"/>
<protein>
    <recommendedName>
        <fullName evidence="4">glycogen phosphorylase</fullName>
        <ecNumber evidence="4">2.4.1.1</ecNumber>
    </recommendedName>
</protein>
<keyword evidence="5" id="KW-0021">Allosteric enzyme</keyword>
<evidence type="ECO:0000313" key="14">
    <source>
        <dbReference type="Proteomes" id="UP000220922"/>
    </source>
</evidence>
<evidence type="ECO:0000313" key="13">
    <source>
        <dbReference type="EMBL" id="PDW01254.1"/>
    </source>
</evidence>
<evidence type="ECO:0000256" key="2">
    <source>
        <dbReference type="ARBA" id="ARBA00001933"/>
    </source>
</evidence>
<evidence type="ECO:0000256" key="3">
    <source>
        <dbReference type="ARBA" id="ARBA00006047"/>
    </source>
</evidence>
<feature type="domain" description="DUF3417" evidence="12">
    <location>
        <begin position="13"/>
        <end position="122"/>
    </location>
</feature>
<name>A0A2H3LC47_9CHLR</name>
<evidence type="ECO:0000256" key="4">
    <source>
        <dbReference type="ARBA" id="ARBA00012591"/>
    </source>
</evidence>
<dbReference type="GO" id="GO:0005975">
    <property type="term" value="P:carbohydrate metabolic process"/>
    <property type="evidence" value="ECO:0007669"/>
    <property type="project" value="InterPro"/>
</dbReference>
<evidence type="ECO:0000256" key="6">
    <source>
        <dbReference type="ARBA" id="ARBA00022676"/>
    </source>
</evidence>
<dbReference type="PANTHER" id="PTHR42655">
    <property type="entry name" value="GLYCOGEN PHOSPHORYLASE"/>
    <property type="match status" value="1"/>
</dbReference>
<comment type="cofactor">
    <cofactor evidence="2">
        <name>pyridoxal 5'-phosphate</name>
        <dbReference type="ChEBI" id="CHEBI:597326"/>
    </cofactor>
</comment>
<dbReference type="EC" id="2.4.1.1" evidence="4"/>
<feature type="modified residue" description="N6-(pyridoxal phosphate)lysine" evidence="11">
    <location>
        <position position="602"/>
    </location>
</feature>
<dbReference type="InterPro" id="IPR052182">
    <property type="entry name" value="Glycogen/Maltodextrin_Phosph"/>
</dbReference>
<reference evidence="13 14" key="1">
    <citation type="submission" date="2016-05" db="EMBL/GenBank/DDBJ databases">
        <authorList>
            <person name="Lavstsen T."/>
            <person name="Jespersen J.S."/>
        </authorList>
    </citation>
    <scope>NUCLEOTIDE SEQUENCE [LARGE SCALE GENOMIC DNA]</scope>
    <source>
        <strain evidence="13 14">B7-9</strain>
    </source>
</reference>
<dbReference type="InterPro" id="IPR000811">
    <property type="entry name" value="Glyco_trans_35"/>
</dbReference>
<dbReference type="EMBL" id="LYXE01000009">
    <property type="protein sequence ID" value="PDW01254.1"/>
    <property type="molecule type" value="Genomic_DNA"/>
</dbReference>
<evidence type="ECO:0000256" key="10">
    <source>
        <dbReference type="ARBA" id="ARBA00025174"/>
    </source>
</evidence>
<sequence length="713" mass="81614">MVRLEHEILFTPIPERIARLRELAYNLWWTWHPEAQDLYRQIDPDLWELDYHNPVDFLRDVRQRKLEEASANAGYLKLYDAVMKSFDAYVGAKKTWFRKHYADVKDVQIAYFSAEFGLHESLPIYSGGLGILSGDHVKEASDMDLPFVAVGFIYPQGYFRQRLDPSGWQFAEYNKMNFADVPAIPALDPEGHEVVIEVELPGRTIYAKVYKFKVGRVELLLMDTDIHPNSPQDRELSARLYGGDQEMRISQELVLGIGGVRALRRLGYSPTVWHMNEGHSAFLVLELCRELVVQGVTFEDAMQQVKTQCVFTTHTPVPAGNDAFPLPLIERFFWSYWPQLNLTRDEFMSIALQEQQWGPTFAMTALALRASDYHNGVSKLHGHVARGMWQWLYPGKSRDEVPITSITNGVHTSTWLAPELHELFNAYLGKTWEDNLDDPKVWKKIYQIPDDVLWNTRQGLKSQLITFARGRLAAHYKHLNQNAPVWPVLEDGILTLGFARRFATYKRATLIFKDIERLKYLLNRPGKPIQIIFAGKAHPKDDPGKLFIQNVYQLAQQPGLAGRIVFLEEYDMAVGRSMTQGVDVWLNNPRRPYEASGTSGMKASLNGAPNCSILDGWWPEAYNGKNGWAIGEEREYSNQDEQDWNDAQSLYHLIEHEIASTFYDGRDANGVPTAWVQICKEAIATVAPAFSMRRMLADYVRELYMPAAASVTE</sequence>
<comment type="similarity">
    <text evidence="3">Belongs to the glycogen phosphorylase family.</text>
</comment>
<dbReference type="RefSeq" id="WP_097650399.1">
    <property type="nucleotide sequence ID" value="NZ_LYXE01000009.1"/>
</dbReference>
<dbReference type="Pfam" id="PF11897">
    <property type="entry name" value="DUF3417"/>
    <property type="match status" value="1"/>
</dbReference>
<dbReference type="Gene3D" id="3.40.50.2000">
    <property type="entry name" value="Glycogen Phosphorylase B"/>
    <property type="match status" value="3"/>
</dbReference>
<keyword evidence="7" id="KW-0808">Transferase</keyword>
<dbReference type="PANTHER" id="PTHR42655:SF1">
    <property type="entry name" value="GLYCOGEN PHOSPHORYLASE"/>
    <property type="match status" value="1"/>
</dbReference>
<dbReference type="AlphaFoldDB" id="A0A2H3LC47"/>
<accession>A0A2H3LC47</accession>
<keyword evidence="8 11" id="KW-0663">Pyridoxal phosphate</keyword>
<keyword evidence="14" id="KW-1185">Reference proteome</keyword>
<dbReference type="GO" id="GO:0008184">
    <property type="term" value="F:glycogen phosphorylase activity"/>
    <property type="evidence" value="ECO:0007669"/>
    <property type="project" value="InterPro"/>
</dbReference>
<dbReference type="InterPro" id="IPR035090">
    <property type="entry name" value="Pyridoxal_P_attach_site"/>
</dbReference>
<evidence type="ECO:0000256" key="5">
    <source>
        <dbReference type="ARBA" id="ARBA00022533"/>
    </source>
</evidence>
<evidence type="ECO:0000256" key="1">
    <source>
        <dbReference type="ARBA" id="ARBA00001275"/>
    </source>
</evidence>
<comment type="function">
    <text evidence="10">Phosphorylase is an important allosteric enzyme in carbohydrate metabolism. Enzymes from different sources differ in their regulatory mechanisms and in their natural substrates. However, all known phosphorylases share catalytic and structural properties.</text>
</comment>
<dbReference type="InterPro" id="IPR011834">
    <property type="entry name" value="Agluc_phsphrylas"/>
</dbReference>
<comment type="catalytic activity">
    <reaction evidence="1">
        <text>[(1-&gt;4)-alpha-D-glucosyl](n) + phosphate = [(1-&gt;4)-alpha-D-glucosyl](n-1) + alpha-D-glucose 1-phosphate</text>
        <dbReference type="Rhea" id="RHEA:41732"/>
        <dbReference type="Rhea" id="RHEA-COMP:9584"/>
        <dbReference type="Rhea" id="RHEA-COMP:9586"/>
        <dbReference type="ChEBI" id="CHEBI:15444"/>
        <dbReference type="ChEBI" id="CHEBI:43474"/>
        <dbReference type="ChEBI" id="CHEBI:58601"/>
        <dbReference type="EC" id="2.4.1.1"/>
    </reaction>
</comment>
<dbReference type="OrthoDB" id="9760804at2"/>
<dbReference type="SUPFAM" id="SSF53756">
    <property type="entry name" value="UDP-Glycosyltransferase/glycogen phosphorylase"/>
    <property type="match status" value="1"/>
</dbReference>
<evidence type="ECO:0000256" key="11">
    <source>
        <dbReference type="PIRSR" id="PIRSR000460-1"/>
    </source>
</evidence>
<evidence type="ECO:0000259" key="12">
    <source>
        <dbReference type="Pfam" id="PF11897"/>
    </source>
</evidence>
<comment type="caution">
    <text evidence="13">The sequence shown here is derived from an EMBL/GenBank/DDBJ whole genome shotgun (WGS) entry which is preliminary data.</text>
</comment>
<dbReference type="GO" id="GO:0030170">
    <property type="term" value="F:pyridoxal phosphate binding"/>
    <property type="evidence" value="ECO:0007669"/>
    <property type="project" value="InterPro"/>
</dbReference>
<evidence type="ECO:0000256" key="9">
    <source>
        <dbReference type="ARBA" id="ARBA00023277"/>
    </source>
</evidence>
<dbReference type="Proteomes" id="UP000220922">
    <property type="component" value="Unassembled WGS sequence"/>
</dbReference>
<evidence type="ECO:0000256" key="7">
    <source>
        <dbReference type="ARBA" id="ARBA00022679"/>
    </source>
</evidence>
<organism evidence="13 14">
    <name type="scientific">Candidatus Chloroploca asiatica</name>
    <dbReference type="NCBI Taxonomy" id="1506545"/>
    <lineage>
        <taxon>Bacteria</taxon>
        <taxon>Bacillati</taxon>
        <taxon>Chloroflexota</taxon>
        <taxon>Chloroflexia</taxon>
        <taxon>Chloroflexales</taxon>
        <taxon>Chloroflexineae</taxon>
        <taxon>Oscillochloridaceae</taxon>
        <taxon>Candidatus Chloroploca</taxon>
    </lineage>
</organism>
<dbReference type="NCBIfam" id="TIGR02094">
    <property type="entry name" value="more_P_ylases"/>
    <property type="match status" value="1"/>
</dbReference>
<dbReference type="Pfam" id="PF00343">
    <property type="entry name" value="Phosphorylase"/>
    <property type="match status" value="1"/>
</dbReference>
<keyword evidence="9" id="KW-0119">Carbohydrate metabolism</keyword>
<evidence type="ECO:0000256" key="8">
    <source>
        <dbReference type="ARBA" id="ARBA00022898"/>
    </source>
</evidence>
<gene>
    <name evidence="13" type="ORF">A9Q02_07410</name>
</gene>
<dbReference type="PROSITE" id="PS00102">
    <property type="entry name" value="PHOSPHORYLASE"/>
    <property type="match status" value="1"/>
</dbReference>
<dbReference type="PIRSF" id="PIRSF000460">
    <property type="entry name" value="Pprylas_GlgP"/>
    <property type="match status" value="1"/>
</dbReference>